<dbReference type="EMBL" id="HBFQ01060080">
    <property type="protein sequence ID" value="CAD8868170.1"/>
    <property type="molecule type" value="Transcribed_RNA"/>
</dbReference>
<dbReference type="InterPro" id="IPR012674">
    <property type="entry name" value="Calycin"/>
</dbReference>
<organism evidence="1">
    <name type="scientific">Noctiluca scintillans</name>
    <name type="common">Sea sparkle</name>
    <name type="synonym">Red tide dinoflagellate</name>
    <dbReference type="NCBI Taxonomy" id="2966"/>
    <lineage>
        <taxon>Eukaryota</taxon>
        <taxon>Sar</taxon>
        <taxon>Alveolata</taxon>
        <taxon>Dinophyceae</taxon>
        <taxon>Noctilucales</taxon>
        <taxon>Noctilucaceae</taxon>
        <taxon>Noctiluca</taxon>
    </lineage>
</organism>
<protein>
    <submittedName>
        <fullName evidence="1">Uncharacterized protein</fullName>
    </submittedName>
</protein>
<dbReference type="SUPFAM" id="SSF50814">
    <property type="entry name" value="Lipocalins"/>
    <property type="match status" value="1"/>
</dbReference>
<sequence length="229" mass="25112">MTWPEVVPQESDTLCHCRARSMFCTVGHMREGSEHVCTEANGCKNHQWQKSESLVAVESEDVLFEEFVVDWTPQAGTTAEHAPGTEALRPVAIAEVLRSRDALSGSWKLVQQEGVEAFLEALGLGRTKTKVLTSMSLAVGKEVHTFAFSGNLLKFSGGSQGWELRVDGTSQSLAQGGDEACPEWDGATFVMTLRGVETRRAVHGDTLTMSMIARSRRRRGVATRVFARI</sequence>
<reference evidence="1" key="1">
    <citation type="submission" date="2021-01" db="EMBL/GenBank/DDBJ databases">
        <authorList>
            <person name="Corre E."/>
            <person name="Pelletier E."/>
            <person name="Niang G."/>
            <person name="Scheremetjew M."/>
            <person name="Finn R."/>
            <person name="Kale V."/>
            <person name="Holt S."/>
            <person name="Cochrane G."/>
            <person name="Meng A."/>
            <person name="Brown T."/>
            <person name="Cohen L."/>
        </authorList>
    </citation>
    <scope>NUCLEOTIDE SEQUENCE</scope>
</reference>
<dbReference type="AlphaFoldDB" id="A0A7S1FH64"/>
<accession>A0A7S1FH64</accession>
<evidence type="ECO:0000313" key="1">
    <source>
        <dbReference type="EMBL" id="CAD8868170.1"/>
    </source>
</evidence>
<gene>
    <name evidence="1" type="ORF">NSCI0253_LOCUS42526</name>
</gene>
<dbReference type="Gene3D" id="2.40.128.20">
    <property type="match status" value="1"/>
</dbReference>
<proteinExistence type="predicted"/>
<name>A0A7S1FH64_NOCSC</name>